<reference evidence="2" key="1">
    <citation type="submission" date="2020-02" db="EMBL/GenBank/DDBJ databases">
        <authorList>
            <person name="Meier V. D."/>
        </authorList>
    </citation>
    <scope>NUCLEOTIDE SEQUENCE</scope>
    <source>
        <strain evidence="2">AVDCRST_MAG32</strain>
    </source>
</reference>
<evidence type="ECO:0000313" key="2">
    <source>
        <dbReference type="EMBL" id="CAA9401593.1"/>
    </source>
</evidence>
<feature type="compositionally biased region" description="Low complexity" evidence="1">
    <location>
        <begin position="79"/>
        <end position="91"/>
    </location>
</feature>
<evidence type="ECO:0000256" key="1">
    <source>
        <dbReference type="SAM" id="MobiDB-lite"/>
    </source>
</evidence>
<feature type="non-terminal residue" evidence="2">
    <location>
        <position position="146"/>
    </location>
</feature>
<proteinExistence type="predicted"/>
<feature type="non-terminal residue" evidence="2">
    <location>
        <position position="1"/>
    </location>
</feature>
<organism evidence="2">
    <name type="scientific">uncultured Nocardioides sp</name>
    <dbReference type="NCBI Taxonomy" id="198441"/>
    <lineage>
        <taxon>Bacteria</taxon>
        <taxon>Bacillati</taxon>
        <taxon>Actinomycetota</taxon>
        <taxon>Actinomycetes</taxon>
        <taxon>Propionibacteriales</taxon>
        <taxon>Nocardioidaceae</taxon>
        <taxon>Nocardioides</taxon>
        <taxon>environmental samples</taxon>
    </lineage>
</organism>
<protein>
    <submittedName>
        <fullName evidence="2">Uncharacterized protein</fullName>
    </submittedName>
</protein>
<feature type="compositionally biased region" description="Gly residues" evidence="1">
    <location>
        <begin position="125"/>
        <end position="146"/>
    </location>
</feature>
<gene>
    <name evidence="2" type="ORF">AVDCRST_MAG32-2993</name>
</gene>
<sequence length="146" mass="15846">DDDRDTPRPRPAPRRPTHRQVGRLPDHPHRRRTPGHGAGAHGTRARRCLVHPRDLGRGPRRDELGERRLLADVRQLRSPPGRARLPGAVAGPPRPRAADVHRLDPRGQRCPVRRDLRPVPLAGRPGVGGTAAGGGAPYGPRGGCSM</sequence>
<accession>A0A6J4P232</accession>
<feature type="region of interest" description="Disordered" evidence="1">
    <location>
        <begin position="1"/>
        <end position="146"/>
    </location>
</feature>
<name>A0A6J4P232_9ACTN</name>
<feature type="compositionally biased region" description="Basic residues" evidence="1">
    <location>
        <begin position="11"/>
        <end position="21"/>
    </location>
</feature>
<dbReference type="AlphaFoldDB" id="A0A6J4P232"/>
<feature type="compositionally biased region" description="Basic and acidic residues" evidence="1">
    <location>
        <begin position="96"/>
        <end position="117"/>
    </location>
</feature>
<feature type="compositionally biased region" description="Basic and acidic residues" evidence="1">
    <location>
        <begin position="51"/>
        <end position="75"/>
    </location>
</feature>
<dbReference type="EMBL" id="CADCUM010000119">
    <property type="protein sequence ID" value="CAA9401593.1"/>
    <property type="molecule type" value="Genomic_DNA"/>
</dbReference>